<feature type="transmembrane region" description="Helical" evidence="8">
    <location>
        <begin position="255"/>
        <end position="277"/>
    </location>
</feature>
<comment type="subcellular location">
    <subcellularLocation>
        <location evidence="1">Cell inner membrane</location>
        <topology evidence="1">Multi-pass membrane protein</topology>
    </subcellularLocation>
</comment>
<feature type="transmembrane region" description="Helical" evidence="8">
    <location>
        <begin position="216"/>
        <end position="233"/>
    </location>
</feature>
<evidence type="ECO:0000313" key="10">
    <source>
        <dbReference type="Proteomes" id="UP000608154"/>
    </source>
</evidence>
<accession>A0A916TVC6</accession>
<dbReference type="PRINTS" id="PR00174">
    <property type="entry name" value="LACYSMPORT"/>
</dbReference>
<gene>
    <name evidence="9" type="primary">lacY</name>
    <name evidence="9" type="ORF">GCM10011494_36600</name>
</gene>
<keyword evidence="7 8" id="KW-0472">Membrane</keyword>
<dbReference type="SUPFAM" id="SSF103473">
    <property type="entry name" value="MFS general substrate transporter"/>
    <property type="match status" value="1"/>
</dbReference>
<feature type="transmembrane region" description="Helical" evidence="8">
    <location>
        <begin position="103"/>
        <end position="125"/>
    </location>
</feature>
<dbReference type="InterPro" id="IPR000576">
    <property type="entry name" value="LacY/RafB_perm_fam"/>
</dbReference>
<feature type="transmembrane region" description="Helical" evidence="8">
    <location>
        <begin position="78"/>
        <end position="97"/>
    </location>
</feature>
<reference evidence="9" key="2">
    <citation type="submission" date="2020-09" db="EMBL/GenBank/DDBJ databases">
        <authorList>
            <person name="Sun Q."/>
            <person name="Zhou Y."/>
        </authorList>
    </citation>
    <scope>NUCLEOTIDE SEQUENCE</scope>
    <source>
        <strain evidence="9">CGMCC 1.15095</strain>
    </source>
</reference>
<sequence>MSSARRRNYAALSSFVFCFFFAQAMTISLLSIWLTRALGLNGVEAGTVFSANFIGAMCAQPLYGYLSDRMAFRKVVPAAIALLVVLAGPFFTLIYAPLLHWNIIAGAIAGGIYLGVTFIAGSYAIESYIDRVGRKYSFEYSRVRLWGSFGFAAAAAFSGRLYNMDPHINFYLASTAGLLLLPALWIAHIDPDPGQQAAADRLLPRDSLALLSQRKFWGFMVLILGVTNLYLVFDQQFPFYFSSLFPTPERGNEMFGYLNSAQIFVEAGGLFIAPLLVRRIGATRGLLLATLIMILRIAGSGLAVGPITISMCKMAHAIELPILVVSIFRYIAWHFDARLASTVYLVGVSFGHSLGLAILSPIAGVGYDLFGFQNTYFLIAGFALLFWVASFFTLSPTPPETGQAGLTGEPAEAPIISSLDPPGGGDVQPVGAIVR</sequence>
<dbReference type="Pfam" id="PF01306">
    <property type="entry name" value="LacY_symp"/>
    <property type="match status" value="1"/>
</dbReference>
<evidence type="ECO:0000256" key="2">
    <source>
        <dbReference type="ARBA" id="ARBA00022448"/>
    </source>
</evidence>
<feature type="transmembrane region" description="Helical" evidence="8">
    <location>
        <begin position="46"/>
        <end position="66"/>
    </location>
</feature>
<dbReference type="Proteomes" id="UP000608154">
    <property type="component" value="Unassembled WGS sequence"/>
</dbReference>
<proteinExistence type="predicted"/>
<keyword evidence="6 8" id="KW-1133">Transmembrane helix</keyword>
<protein>
    <submittedName>
        <fullName evidence="9">MFS transporter</fullName>
    </submittedName>
</protein>
<dbReference type="GO" id="GO:0005886">
    <property type="term" value="C:plasma membrane"/>
    <property type="evidence" value="ECO:0007669"/>
    <property type="project" value="UniProtKB-SubCell"/>
</dbReference>
<dbReference type="GO" id="GO:0015528">
    <property type="term" value="F:lactose:proton symporter activity"/>
    <property type="evidence" value="ECO:0007669"/>
    <property type="project" value="TreeGrafter"/>
</dbReference>
<evidence type="ECO:0000313" key="9">
    <source>
        <dbReference type="EMBL" id="GGC14463.1"/>
    </source>
</evidence>
<dbReference type="PANTHER" id="PTHR23522">
    <property type="entry name" value="BLL5896 PROTEIN"/>
    <property type="match status" value="1"/>
</dbReference>
<evidence type="ECO:0000256" key="1">
    <source>
        <dbReference type="ARBA" id="ARBA00004429"/>
    </source>
</evidence>
<keyword evidence="10" id="KW-1185">Reference proteome</keyword>
<evidence type="ECO:0000256" key="6">
    <source>
        <dbReference type="ARBA" id="ARBA00022989"/>
    </source>
</evidence>
<dbReference type="NCBIfam" id="TIGR00882">
    <property type="entry name" value="2A0105"/>
    <property type="match status" value="1"/>
</dbReference>
<dbReference type="GO" id="GO:0030395">
    <property type="term" value="F:lactose binding"/>
    <property type="evidence" value="ECO:0007669"/>
    <property type="project" value="TreeGrafter"/>
</dbReference>
<evidence type="ECO:0000256" key="7">
    <source>
        <dbReference type="ARBA" id="ARBA00023136"/>
    </source>
</evidence>
<keyword evidence="4" id="KW-0997">Cell inner membrane</keyword>
<feature type="transmembrane region" description="Helical" evidence="8">
    <location>
        <begin position="168"/>
        <end position="187"/>
    </location>
</feature>
<dbReference type="Gene3D" id="1.20.1250.20">
    <property type="entry name" value="MFS general substrate transporter like domains"/>
    <property type="match status" value="2"/>
</dbReference>
<evidence type="ECO:0000256" key="4">
    <source>
        <dbReference type="ARBA" id="ARBA00022519"/>
    </source>
</evidence>
<comment type="caution">
    <text evidence="9">The sequence shown here is derived from an EMBL/GenBank/DDBJ whole genome shotgun (WGS) entry which is preliminary data.</text>
</comment>
<organism evidence="9 10">
    <name type="scientific">Novosphingobium endophyticum</name>
    <dbReference type="NCBI Taxonomy" id="1955250"/>
    <lineage>
        <taxon>Bacteria</taxon>
        <taxon>Pseudomonadati</taxon>
        <taxon>Pseudomonadota</taxon>
        <taxon>Alphaproteobacteria</taxon>
        <taxon>Sphingomonadales</taxon>
        <taxon>Sphingomonadaceae</taxon>
        <taxon>Novosphingobium</taxon>
    </lineage>
</organism>
<evidence type="ECO:0000256" key="8">
    <source>
        <dbReference type="SAM" id="Phobius"/>
    </source>
</evidence>
<dbReference type="PANTHER" id="PTHR23522:SF10">
    <property type="entry name" value="3-PHENYLPROPIONIC ACID TRANSPORTER-RELATED"/>
    <property type="match status" value="1"/>
</dbReference>
<feature type="transmembrane region" description="Helical" evidence="8">
    <location>
        <begin position="314"/>
        <end position="331"/>
    </location>
</feature>
<feature type="transmembrane region" description="Helical" evidence="8">
    <location>
        <begin position="343"/>
        <end position="363"/>
    </location>
</feature>
<dbReference type="InterPro" id="IPR036259">
    <property type="entry name" value="MFS_trans_sf"/>
</dbReference>
<feature type="transmembrane region" description="Helical" evidence="8">
    <location>
        <begin position="12"/>
        <end position="34"/>
    </location>
</feature>
<dbReference type="EMBL" id="BMHK01000044">
    <property type="protein sequence ID" value="GGC14463.1"/>
    <property type="molecule type" value="Genomic_DNA"/>
</dbReference>
<dbReference type="NCBIfam" id="NF007077">
    <property type="entry name" value="PRK09528.1"/>
    <property type="match status" value="1"/>
</dbReference>
<keyword evidence="3" id="KW-1003">Cell membrane</keyword>
<name>A0A916TVC6_9SPHN</name>
<feature type="transmembrane region" description="Helical" evidence="8">
    <location>
        <begin position="145"/>
        <end position="162"/>
    </location>
</feature>
<dbReference type="AlphaFoldDB" id="A0A916TVC6"/>
<dbReference type="RefSeq" id="WP_188773004.1">
    <property type="nucleotide sequence ID" value="NZ_BMHK01000044.1"/>
</dbReference>
<reference evidence="9" key="1">
    <citation type="journal article" date="2014" name="Int. J. Syst. Evol. Microbiol.">
        <title>Complete genome sequence of Corynebacterium casei LMG S-19264T (=DSM 44701T), isolated from a smear-ripened cheese.</title>
        <authorList>
            <consortium name="US DOE Joint Genome Institute (JGI-PGF)"/>
            <person name="Walter F."/>
            <person name="Albersmeier A."/>
            <person name="Kalinowski J."/>
            <person name="Ruckert C."/>
        </authorList>
    </citation>
    <scope>NUCLEOTIDE SEQUENCE</scope>
    <source>
        <strain evidence="9">CGMCC 1.15095</strain>
    </source>
</reference>
<evidence type="ECO:0000256" key="3">
    <source>
        <dbReference type="ARBA" id="ARBA00022475"/>
    </source>
</evidence>
<feature type="transmembrane region" description="Helical" evidence="8">
    <location>
        <begin position="375"/>
        <end position="394"/>
    </location>
</feature>
<keyword evidence="2" id="KW-0813">Transport</keyword>
<keyword evidence="5 8" id="KW-0812">Transmembrane</keyword>
<evidence type="ECO:0000256" key="5">
    <source>
        <dbReference type="ARBA" id="ARBA00022692"/>
    </source>
</evidence>
<feature type="transmembrane region" description="Helical" evidence="8">
    <location>
        <begin position="286"/>
        <end position="308"/>
    </location>
</feature>